<reference evidence="1" key="1">
    <citation type="submission" date="2020-04" db="EMBL/GenBank/DDBJ databases">
        <authorList>
            <person name="Chiriac C."/>
            <person name="Salcher M."/>
            <person name="Ghai R."/>
            <person name="Kavagutti S V."/>
        </authorList>
    </citation>
    <scope>NUCLEOTIDE SEQUENCE</scope>
</reference>
<accession>A0A6J5MHL4</accession>
<protein>
    <submittedName>
        <fullName evidence="1">Uncharacterized protein</fullName>
    </submittedName>
</protein>
<proteinExistence type="predicted"/>
<dbReference type="EMBL" id="LR796752">
    <property type="protein sequence ID" value="CAB4163528.1"/>
    <property type="molecule type" value="Genomic_DNA"/>
</dbReference>
<sequence>MTNNLPDDHHPIEPKTSEEFSRMFDAIVLYQEDKEKYDMTGTLWCLEKDKPVSGIKSGLAWLGEAPFKFKDIPSLRKAAKDFRFYFDQTPRICLCIGTRAPATKKRDGDFRKVLFLGAVPWSVLDEL</sequence>
<evidence type="ECO:0000313" key="3">
    <source>
        <dbReference type="EMBL" id="CAB4191215.1"/>
    </source>
</evidence>
<evidence type="ECO:0000313" key="2">
    <source>
        <dbReference type="EMBL" id="CAB4163528.1"/>
    </source>
</evidence>
<name>A0A6J5MHL4_9CAUD</name>
<gene>
    <name evidence="3" type="ORF">UFOVP1222_11</name>
    <name evidence="1" type="ORF">UFOVP477_28</name>
    <name evidence="2" type="ORF">UFOVP798_32</name>
</gene>
<dbReference type="EMBL" id="LR797167">
    <property type="protein sequence ID" value="CAB4191215.1"/>
    <property type="molecule type" value="Genomic_DNA"/>
</dbReference>
<dbReference type="EMBL" id="LR796455">
    <property type="protein sequence ID" value="CAB4145702.1"/>
    <property type="molecule type" value="Genomic_DNA"/>
</dbReference>
<evidence type="ECO:0000313" key="1">
    <source>
        <dbReference type="EMBL" id="CAB4145702.1"/>
    </source>
</evidence>
<organism evidence="1">
    <name type="scientific">uncultured Caudovirales phage</name>
    <dbReference type="NCBI Taxonomy" id="2100421"/>
    <lineage>
        <taxon>Viruses</taxon>
        <taxon>Duplodnaviria</taxon>
        <taxon>Heunggongvirae</taxon>
        <taxon>Uroviricota</taxon>
        <taxon>Caudoviricetes</taxon>
        <taxon>Peduoviridae</taxon>
        <taxon>Maltschvirus</taxon>
        <taxon>Maltschvirus maltsch</taxon>
    </lineage>
</organism>